<evidence type="ECO:0000256" key="10">
    <source>
        <dbReference type="ARBA" id="ARBA00023170"/>
    </source>
</evidence>
<dbReference type="PROSITE" id="PS00236">
    <property type="entry name" value="NEUROTR_ION_CHANNEL"/>
    <property type="match status" value="1"/>
</dbReference>
<gene>
    <name evidence="25" type="ORF">CCH79_00016498</name>
</gene>
<dbReference type="InterPro" id="IPR038050">
    <property type="entry name" value="Neuro_actylchol_rec"/>
</dbReference>
<dbReference type="GO" id="GO:0005230">
    <property type="term" value="F:extracellular ligand-gated monoatomic ion channel activity"/>
    <property type="evidence" value="ECO:0007669"/>
    <property type="project" value="InterPro"/>
</dbReference>
<keyword evidence="1 20" id="KW-0813">Transport</keyword>
<organism evidence="25 26">
    <name type="scientific">Gambusia affinis</name>
    <name type="common">Western mosquitofish</name>
    <name type="synonym">Heterandria affinis</name>
    <dbReference type="NCBI Taxonomy" id="33528"/>
    <lineage>
        <taxon>Eukaryota</taxon>
        <taxon>Metazoa</taxon>
        <taxon>Chordata</taxon>
        <taxon>Craniata</taxon>
        <taxon>Vertebrata</taxon>
        <taxon>Euteleostomi</taxon>
        <taxon>Actinopterygii</taxon>
        <taxon>Neopterygii</taxon>
        <taxon>Teleostei</taxon>
        <taxon>Neoteleostei</taxon>
        <taxon>Acanthomorphata</taxon>
        <taxon>Ovalentaria</taxon>
        <taxon>Atherinomorphae</taxon>
        <taxon>Cyprinodontiformes</taxon>
        <taxon>Poeciliidae</taxon>
        <taxon>Poeciliinae</taxon>
        <taxon>Gambusia</taxon>
    </lineage>
</organism>
<evidence type="ECO:0000256" key="13">
    <source>
        <dbReference type="ARBA" id="ARBA00023286"/>
    </source>
</evidence>
<dbReference type="Pfam" id="PF02931">
    <property type="entry name" value="Neur_chan_LBD"/>
    <property type="match status" value="1"/>
</dbReference>
<evidence type="ECO:0000256" key="21">
    <source>
        <dbReference type="SAM" id="MobiDB-lite"/>
    </source>
</evidence>
<evidence type="ECO:0000256" key="20">
    <source>
        <dbReference type="RuleBase" id="RU000687"/>
    </source>
</evidence>
<comment type="catalytic activity">
    <reaction evidence="17">
        <text>Na(+)(in) = Na(+)(out)</text>
        <dbReference type="Rhea" id="RHEA:34963"/>
        <dbReference type="ChEBI" id="CHEBI:29101"/>
    </reaction>
</comment>
<dbReference type="Gene3D" id="2.70.170.10">
    <property type="entry name" value="Neurotransmitter-gated ion-channel ligand-binding domain"/>
    <property type="match status" value="1"/>
</dbReference>
<dbReference type="InterPro" id="IPR006201">
    <property type="entry name" value="Neur_channel"/>
</dbReference>
<evidence type="ECO:0000256" key="4">
    <source>
        <dbReference type="ARBA" id="ARBA00022729"/>
    </source>
</evidence>
<dbReference type="InterPro" id="IPR006029">
    <property type="entry name" value="Neurotrans-gated_channel_TM"/>
</dbReference>
<name>A0A315UYA5_GAMAF</name>
<evidence type="ECO:0000313" key="26">
    <source>
        <dbReference type="Proteomes" id="UP000250572"/>
    </source>
</evidence>
<evidence type="ECO:0000313" key="25">
    <source>
        <dbReference type="EMBL" id="PWA16054.1"/>
    </source>
</evidence>
<accession>A0A315UYA5</accession>
<comment type="catalytic activity">
    <reaction evidence="18">
        <text>Ca(2+)(in) = Ca(2+)(out)</text>
        <dbReference type="Rhea" id="RHEA:29671"/>
        <dbReference type="ChEBI" id="CHEBI:29108"/>
    </reaction>
</comment>
<evidence type="ECO:0000256" key="2">
    <source>
        <dbReference type="ARBA" id="ARBA00022475"/>
    </source>
</evidence>
<feature type="non-terminal residue" evidence="25">
    <location>
        <position position="604"/>
    </location>
</feature>
<dbReference type="GO" id="GO:0004888">
    <property type="term" value="F:transmembrane signaling receptor activity"/>
    <property type="evidence" value="ECO:0007669"/>
    <property type="project" value="InterPro"/>
</dbReference>
<feature type="transmembrane region" description="Helical" evidence="20">
    <location>
        <begin position="576"/>
        <end position="600"/>
    </location>
</feature>
<dbReference type="Pfam" id="PF01490">
    <property type="entry name" value="Aa_trans"/>
    <property type="match status" value="1"/>
</dbReference>
<keyword evidence="6" id="KW-0770">Synapse</keyword>
<keyword evidence="9" id="KW-1015">Disulfide bond</keyword>
<keyword evidence="7 20" id="KW-0406">Ion transport</keyword>
<dbReference type="PRINTS" id="PR00252">
    <property type="entry name" value="NRIONCHANNEL"/>
</dbReference>
<keyword evidence="11" id="KW-0325">Glycoprotein</keyword>
<feature type="transmembrane region" description="Helical" evidence="20">
    <location>
        <begin position="249"/>
        <end position="274"/>
    </location>
</feature>
<evidence type="ECO:0000256" key="3">
    <source>
        <dbReference type="ARBA" id="ARBA00022692"/>
    </source>
</evidence>
<protein>
    <recommendedName>
        <fullName evidence="27">Neurotransmitter-gated ion-channel ligand-binding domain-containing protein</fullName>
    </recommendedName>
</protein>
<keyword evidence="26" id="KW-1185">Reference proteome</keyword>
<evidence type="ECO:0000256" key="9">
    <source>
        <dbReference type="ARBA" id="ARBA00023157"/>
    </source>
</evidence>
<comment type="catalytic activity">
    <reaction evidence="16">
        <text>K(+)(in) = K(+)(out)</text>
        <dbReference type="Rhea" id="RHEA:29463"/>
        <dbReference type="ChEBI" id="CHEBI:29103"/>
    </reaction>
</comment>
<evidence type="ECO:0000259" key="22">
    <source>
        <dbReference type="Pfam" id="PF01490"/>
    </source>
</evidence>
<feature type="transmembrane region" description="Helical" evidence="20">
    <location>
        <begin position="6"/>
        <end position="26"/>
    </location>
</feature>
<evidence type="ECO:0000256" key="19">
    <source>
        <dbReference type="ARBA" id="ARBA00037540"/>
    </source>
</evidence>
<feature type="transmembrane region" description="Helical" evidence="20">
    <location>
        <begin position="449"/>
        <end position="469"/>
    </location>
</feature>
<dbReference type="InterPro" id="IPR036719">
    <property type="entry name" value="Neuro-gated_channel_TM_sf"/>
</dbReference>
<sequence>MAALRIFAFVIFADLDFVVLFAAGLCSSLSSDCTYYGLLEHLNLTASDTGLEMIRPVKNWNTITKVDLEMVLYGILGVNEKSQTVTSHIFVTKYWTNEFLRWNQSDFCGINEVSVPKAKLWIPEIIIQQDASDGDSVYEGPWVIVHPNGSMFTVFRQTLTFTCRFNLYKFPFDSQRCNITFISMDSDVNSLVLGSAKNDSVLMVTSTQFMITQGEWGLKDIELVNGNITNGWRYHSTLSYIVTLERKPFLYIINFIIPLVYLLFLDLASFSISVDSGEKFGFKVTVLLSISVLLLILKDILPSTEVDMPVIANLCVAVFTLVWLSVLESMLVSFLLNLDPCCDKESKKIYRKKDIKGQKEADEENGQVKPEQSFFALGKLGDVELLKLILEEVKAARQEAGSQKKPRCYRRMATIIDNLFFVGYLLTFAAFVMTFNLEAAVCRIQLEVGLVYMFNLIVGTGALTMPKAFAAAGWVVSLSLIVFLAFMSYMTTTFVIEAMAAANAQLRWKRREQEETDDADSMTDDSDDDSGQGRSEPETKPILSVQRSGHDHFDIVERVEMGQMASMFFNKVGVNMFYICIIVYLYGDLAIYAAAVPISLMEVA</sequence>
<feature type="transmembrane region" description="Helical" evidence="20">
    <location>
        <begin position="309"/>
        <end position="327"/>
    </location>
</feature>
<evidence type="ECO:0000256" key="12">
    <source>
        <dbReference type="ARBA" id="ARBA00023257"/>
    </source>
</evidence>
<evidence type="ECO:0008006" key="27">
    <source>
        <dbReference type="Google" id="ProtNLM"/>
    </source>
</evidence>
<keyword evidence="5 20" id="KW-1133">Transmembrane helix</keyword>
<evidence type="ECO:0000256" key="14">
    <source>
        <dbReference type="ARBA" id="ARBA00023303"/>
    </source>
</evidence>
<evidence type="ECO:0000256" key="16">
    <source>
        <dbReference type="ARBA" id="ARBA00034430"/>
    </source>
</evidence>
<feature type="compositionally biased region" description="Acidic residues" evidence="21">
    <location>
        <begin position="514"/>
        <end position="530"/>
    </location>
</feature>
<dbReference type="AlphaFoldDB" id="A0A315UYA5"/>
<keyword evidence="3 20" id="KW-0812">Transmembrane</keyword>
<comment type="function">
    <text evidence="19">Forms serotonin (5-hydroxytryptamine/5-HT3)-activated cation-selective channel complexes, which when activated cause fast, depolarizing responses in neurons.</text>
</comment>
<evidence type="ECO:0000256" key="8">
    <source>
        <dbReference type="ARBA" id="ARBA00023136"/>
    </source>
</evidence>
<keyword evidence="8 20" id="KW-0472">Membrane</keyword>
<dbReference type="STRING" id="33528.ENSGAFP00000007498"/>
<comment type="subcellular location">
    <subcellularLocation>
        <location evidence="15">Postsynaptic cell membrane</location>
        <topology evidence="15">Multi-pass membrane protein</topology>
    </subcellularLocation>
</comment>
<evidence type="ECO:0000256" key="5">
    <source>
        <dbReference type="ARBA" id="ARBA00022989"/>
    </source>
</evidence>
<dbReference type="PANTHER" id="PTHR18945">
    <property type="entry name" value="NEUROTRANSMITTER GATED ION CHANNEL"/>
    <property type="match status" value="1"/>
</dbReference>
<feature type="transmembrane region" description="Helical" evidence="20">
    <location>
        <begin position="419"/>
        <end position="437"/>
    </location>
</feature>
<evidence type="ECO:0000259" key="24">
    <source>
        <dbReference type="Pfam" id="PF02932"/>
    </source>
</evidence>
<feature type="region of interest" description="Disordered" evidence="21">
    <location>
        <begin position="512"/>
        <end position="543"/>
    </location>
</feature>
<evidence type="ECO:0000256" key="6">
    <source>
        <dbReference type="ARBA" id="ARBA00023018"/>
    </source>
</evidence>
<evidence type="ECO:0000256" key="1">
    <source>
        <dbReference type="ARBA" id="ARBA00022448"/>
    </source>
</evidence>
<dbReference type="GO" id="GO:0045211">
    <property type="term" value="C:postsynaptic membrane"/>
    <property type="evidence" value="ECO:0007669"/>
    <property type="project" value="UniProtKB-SubCell"/>
</dbReference>
<evidence type="ECO:0000256" key="7">
    <source>
        <dbReference type="ARBA" id="ARBA00023065"/>
    </source>
</evidence>
<dbReference type="InterPro" id="IPR006202">
    <property type="entry name" value="Neur_chan_lig-bd"/>
</dbReference>
<comment type="caution">
    <text evidence="25">The sequence shown here is derived from an EMBL/GenBank/DDBJ whole genome shotgun (WGS) entry which is preliminary data.</text>
</comment>
<reference evidence="25 26" key="1">
    <citation type="journal article" date="2018" name="G3 (Bethesda)">
        <title>A High-Quality Reference Genome for the Invasive Mosquitofish Gambusia affinis Using a Chicago Library.</title>
        <authorList>
            <person name="Hoffberg S.L."/>
            <person name="Troendle N.J."/>
            <person name="Glenn T.C."/>
            <person name="Mahmud O."/>
            <person name="Louha S."/>
            <person name="Chalopin D."/>
            <person name="Bennetzen J.L."/>
            <person name="Mauricio R."/>
        </authorList>
    </citation>
    <scope>NUCLEOTIDE SEQUENCE [LARGE SCALE GENOMIC DNA]</scope>
    <source>
        <strain evidence="25">NE01/NJP1002.9</strain>
        <tissue evidence="25">Muscle</tissue>
    </source>
</reference>
<feature type="domain" description="Neurotransmitter-gated ion-channel ligand-binding" evidence="23">
    <location>
        <begin position="53"/>
        <end position="248"/>
    </location>
</feature>
<dbReference type="Gene3D" id="1.20.58.390">
    <property type="entry name" value="Neurotransmitter-gated ion-channel transmembrane domain"/>
    <property type="match status" value="1"/>
</dbReference>
<keyword evidence="13" id="KW-1071">Ligand-gated ion channel</keyword>
<feature type="domain" description="Neurotransmitter-gated ion-channel transmembrane" evidence="24">
    <location>
        <begin position="256"/>
        <end position="340"/>
    </location>
</feature>
<keyword evidence="12" id="KW-0628">Postsynaptic cell membrane</keyword>
<feature type="domain" description="Amino acid transporter transmembrane" evidence="22">
    <location>
        <begin position="453"/>
        <end position="499"/>
    </location>
</feature>
<evidence type="ECO:0000256" key="11">
    <source>
        <dbReference type="ARBA" id="ARBA00023180"/>
    </source>
</evidence>
<evidence type="ECO:0000256" key="17">
    <source>
        <dbReference type="ARBA" id="ARBA00036239"/>
    </source>
</evidence>
<evidence type="ECO:0000256" key="15">
    <source>
        <dbReference type="ARBA" id="ARBA00034104"/>
    </source>
</evidence>
<comment type="caution">
    <text evidence="20">Lacks conserved residue(s) required for the propagation of feature annotation.</text>
</comment>
<feature type="transmembrane region" description="Helical" evidence="20">
    <location>
        <begin position="280"/>
        <end position="297"/>
    </location>
</feature>
<keyword evidence="4" id="KW-0732">Signal</keyword>
<dbReference type="InterPro" id="IPR018000">
    <property type="entry name" value="Neurotransmitter_ion_chnl_CS"/>
</dbReference>
<keyword evidence="2" id="KW-1003">Cell membrane</keyword>
<dbReference type="Pfam" id="PF02932">
    <property type="entry name" value="Neur_chan_memb"/>
    <property type="match status" value="1"/>
</dbReference>
<dbReference type="SUPFAM" id="SSF90112">
    <property type="entry name" value="Neurotransmitter-gated ion-channel transmembrane pore"/>
    <property type="match status" value="1"/>
</dbReference>
<proteinExistence type="inferred from homology"/>
<keyword evidence="14 20" id="KW-0407">Ion channel</keyword>
<dbReference type="FunFam" id="2.70.170.10:FF:000017">
    <property type="entry name" value="5-hydroxytryptamine receptor 3A"/>
    <property type="match status" value="1"/>
</dbReference>
<dbReference type="Proteomes" id="UP000250572">
    <property type="component" value="Unassembled WGS sequence"/>
</dbReference>
<feature type="transmembrane region" description="Helical" evidence="20">
    <location>
        <begin position="475"/>
        <end position="502"/>
    </location>
</feature>
<dbReference type="EMBL" id="NHOQ01002523">
    <property type="protein sequence ID" value="PWA16054.1"/>
    <property type="molecule type" value="Genomic_DNA"/>
</dbReference>
<evidence type="ECO:0000256" key="18">
    <source>
        <dbReference type="ARBA" id="ARBA00036634"/>
    </source>
</evidence>
<dbReference type="InterPro" id="IPR036734">
    <property type="entry name" value="Neur_chan_lig-bd_sf"/>
</dbReference>
<keyword evidence="10" id="KW-0675">Receptor</keyword>
<dbReference type="InterPro" id="IPR013057">
    <property type="entry name" value="AA_transpt_TM"/>
</dbReference>
<evidence type="ECO:0000259" key="23">
    <source>
        <dbReference type="Pfam" id="PF02931"/>
    </source>
</evidence>
<dbReference type="SUPFAM" id="SSF63712">
    <property type="entry name" value="Nicotinic receptor ligand binding domain-like"/>
    <property type="match status" value="1"/>
</dbReference>
<comment type="similarity">
    <text evidence="20">Belongs to the ligand-gated ion channel (TC 1.A.9) family.</text>
</comment>